<comment type="catalytic activity">
    <reaction evidence="1">
        <text>S-ubiquitinyl-[E2 ubiquitin-conjugating enzyme]-L-cysteine + [acceptor protein]-L-lysine = [E2 ubiquitin-conjugating enzyme]-L-cysteine + N(6)-ubiquitinyl-[acceptor protein]-L-lysine.</text>
        <dbReference type="EC" id="2.3.2.27"/>
    </reaction>
</comment>
<comment type="subcellular location">
    <subcellularLocation>
        <location evidence="2">Host cytoplasm</location>
    </subcellularLocation>
    <subcellularLocation>
        <location evidence="3">Secreted</location>
    </subcellularLocation>
</comment>
<evidence type="ECO:0000313" key="17">
    <source>
        <dbReference type="EMBL" id="PTC31573.1"/>
    </source>
</evidence>
<proteinExistence type="inferred from homology"/>
<dbReference type="GO" id="GO:0005576">
    <property type="term" value="C:extracellular region"/>
    <property type="evidence" value="ECO:0007669"/>
    <property type="project" value="UniProtKB-SubCell"/>
</dbReference>
<keyword evidence="8 14" id="KW-0808">Transferase</keyword>
<evidence type="ECO:0000256" key="4">
    <source>
        <dbReference type="ARBA" id="ARBA00009868"/>
    </source>
</evidence>
<dbReference type="InterPro" id="IPR003591">
    <property type="entry name" value="Leu-rich_rpt_typical-subtyp"/>
</dbReference>
<feature type="active site" description="Glycyl thioester intermediate" evidence="14">
    <location>
        <position position="1406"/>
    </location>
</feature>
<comment type="PTM">
    <text evidence="14">Ubiquitinated in the presence of host E1 ubiquitin-activating enzyme, E2 ubiquitin-conjugating enzyme and ubiquitin.</text>
</comment>
<dbReference type="GO" id="GO:0030430">
    <property type="term" value="C:host cell cytoplasm"/>
    <property type="evidence" value="ECO:0007669"/>
    <property type="project" value="UniProtKB-SubCell"/>
</dbReference>
<comment type="similarity">
    <text evidence="4 14">Belongs to the LRR-containing bacterial E3 ligase family.</text>
</comment>
<dbReference type="Gene3D" id="3.80.10.10">
    <property type="entry name" value="Ribonuclease Inhibitor"/>
    <property type="match status" value="1"/>
</dbReference>
<gene>
    <name evidence="16" type="ORF">BBG20_13545</name>
    <name evidence="17" type="ORF">C9382_05715</name>
</gene>
<evidence type="ECO:0000313" key="16">
    <source>
        <dbReference type="EMBL" id="OCW27095.1"/>
    </source>
</evidence>
<keyword evidence="18" id="KW-1185">Reference proteome</keyword>
<dbReference type="Proteomes" id="UP000240571">
    <property type="component" value="Unassembled WGS sequence"/>
</dbReference>
<dbReference type="Pfam" id="PF13855">
    <property type="entry name" value="LRR_8"/>
    <property type="match status" value="1"/>
</dbReference>
<dbReference type="PANTHER" id="PTHR47114:SF2">
    <property type="entry name" value="OLIGODENDROCYTE-MYELIN GLYCOPROTEIN"/>
    <property type="match status" value="1"/>
</dbReference>
<evidence type="ECO:0000256" key="2">
    <source>
        <dbReference type="ARBA" id="ARBA00004192"/>
    </source>
</evidence>
<sequence length="1611" mass="181133">MTQTVDLSQAVAPVTQDETMAALLGVTGDLDKAQVLYEQLPAWLVKADADVLHGIERAHALSERPREKLQRLLRRLKPLDQFCRERLGAFLASKGLAGLDIDNDTLDLPRRSFSGVSADLGGMLIETINLERHSLLQAAMQNFSDASAAAGGLPINAVVRVGPKRAIAQYPTAHTFVGYCRELNLGAAYQAHIREVFNLPAPGEGQLDTGRGYNPAVSEVGQPRCLDMQIDLHVAYGKGDIDAPTRALLLDVVRLDLPAAEVPNVWFNRQPLTWQGLNIDGACLWGVLVFSSTAAEGLSRGPIVVYMPNEPVRPWYRYESLEQFKVYLTLKLQVGSYRTFFTGYLDESERFDFFQRFDQNKTLIRVEPLAVTSNVSTFFFNACVGKIRLDALVLAVPNAQADDDARKERVQNYLDIGLTLLNVAGLMVPVIGQLMMGVAVGQILGEVFDGVDDWVHQDKHEALRHLTNVAENLAAMALFAAGTSVVGRLWRSTPATSRLYEKVEGVRMPDQSTRLWRTRPEPYQQSLSLHGRVAGPRGVYQVDGQSYVNIDGAVYSITFDARTGRWRAVHPRRASAYQPPVSHNFQGGWQFSFERPYEWESVEYILGRLDPSLKSFTPEQLRQIAAITDMNLSRLQQLARDNLPLPERLRDCAQRMRQNQSIRDLIWQMDHQAPFDETTSHVQMQALPLMDGWPKGRFFELLDDEGYVLERHPDTAPFDYEDLSIHLTTQQLKSGQILPTLLAALDDEEKVTLLGGAFQPGEAQAILARRLAASLKQQHRAVYERLRAHADFTEQADHGLLKDRHPQLPIRLAWEVMSEASTAERLRLRHTRRVPLRLRQSARATEEALDEDEALMGLYVPEVATDATRRIATGLLRVVPGWPEDLVLQVRRERLRGDVLAQVGDTEAAATRVLVQSAKGFRAHDGQGVSLGALAGGPEGFYSALLDCLSAEHIEAMGLDGNEMASRLRHTLIGKAEDERSRMARYLWPERALAEEPALSCEQATPMGWQQYPHGLMRKVRKLYPLFDDSRIATFLQALGSDHLSRAKAVRALEEQYEALHRALKLWTKDKVAQSDQALLDLRLARHQAAEAIKRSWQYATLSRDVAARQVPILNLDGMAVGALPTLPPGVHFGHVRQLSLKRMGLNDDVGYFLKHFKGLNFLELTGNRITRLPEVLQQMKQLSHLYLDHNQLQLTEYTRTKLADLKVLQVLNLNDNPLLDSPVVYKMLDLQTLALRNCRLTSLPTGIMRIPHLNRLDLRANDIVSLPPWLFDTEQRKPENIHLEQNPLDAGTRQLLNHYRDETGVGMGFFEDDIGRLHEQRAKALWLGDERLAGHAQQAEIWLGLRDEPACDGLFKLLAGLSDTADSVHVREDLHRRVWNVLEATAEDVELRGQVFELAATPLNCDDSAADSFSNVEVLVLVRKAVRQVETGEAQTRPLLRLGRGLFRLDRLASIARRHSVAHPTVDPLEVSLAYRTGLVERLHLPGQPRHMRYASLGGVTQNMLRMAEAQVKEAELSPLLLKYLASLPWWQNYLKKTQSGSFETLNEPFISRSDTLFEQREALDDATYKKRIDQISDDRQRAESAELERLTQEALRLDDLGGCALPTVH</sequence>
<evidence type="ECO:0000256" key="3">
    <source>
        <dbReference type="ARBA" id="ARBA00004613"/>
    </source>
</evidence>
<dbReference type="InterPro" id="IPR046673">
    <property type="entry name" value="ToxA_N"/>
</dbReference>
<keyword evidence="7" id="KW-0433">Leucine-rich repeat</keyword>
<dbReference type="Pfam" id="PF20178">
    <property type="entry name" value="ToxA_N"/>
    <property type="match status" value="1"/>
</dbReference>
<evidence type="ECO:0000256" key="14">
    <source>
        <dbReference type="PROSITE-ProRule" id="PRU01398"/>
    </source>
</evidence>
<dbReference type="InterPro" id="IPR032675">
    <property type="entry name" value="LRR_dom_sf"/>
</dbReference>
<dbReference type="GO" id="GO:0016567">
    <property type="term" value="P:protein ubiquitination"/>
    <property type="evidence" value="ECO:0007669"/>
    <property type="project" value="InterPro"/>
</dbReference>
<reference evidence="16 18" key="1">
    <citation type="submission" date="2016-06" db="EMBL/GenBank/DDBJ databases">
        <title>Draft genome sequence of Pseudomonas sp. S1E40, a novel strain antagonistic activity to fungal plant pathogen.</title>
        <authorList>
            <person name="Tambong J.T."/>
            <person name="Tchagang C."/>
            <person name="Xu R."/>
        </authorList>
    </citation>
    <scope>NUCLEOTIDE SEQUENCE [LARGE SCALE GENOMIC DNA]</scope>
    <source>
        <strain evidence="16 18">S1E40</strain>
    </source>
</reference>
<accession>A0A2T4G795</accession>
<dbReference type="PANTHER" id="PTHR47114">
    <property type="match status" value="1"/>
</dbReference>
<evidence type="ECO:0000313" key="19">
    <source>
        <dbReference type="Proteomes" id="UP000240571"/>
    </source>
</evidence>
<evidence type="ECO:0000256" key="13">
    <source>
        <dbReference type="ARBA" id="ARBA00023200"/>
    </source>
</evidence>
<dbReference type="Pfam" id="PF14496">
    <property type="entry name" value="NEL"/>
    <property type="match status" value="1"/>
</dbReference>
<dbReference type="Gene3D" id="1.20.58.360">
    <property type="entry name" value="Shigella T3SS effector IpaH defines"/>
    <property type="match status" value="1"/>
</dbReference>
<name>A0A2T4G795_9PSED</name>
<evidence type="ECO:0000256" key="11">
    <source>
        <dbReference type="ARBA" id="ARBA00022843"/>
    </source>
</evidence>
<evidence type="ECO:0000256" key="1">
    <source>
        <dbReference type="ARBA" id="ARBA00000900"/>
    </source>
</evidence>
<protein>
    <recommendedName>
        <fullName evidence="5">RING-type E3 ubiquitin transferase</fullName>
        <ecNumber evidence="5">2.3.2.27</ecNumber>
    </recommendedName>
</protein>
<dbReference type="InterPro" id="IPR001611">
    <property type="entry name" value="Leu-rich_rpt"/>
</dbReference>
<keyword evidence="9" id="KW-0677">Repeat</keyword>
<dbReference type="Proteomes" id="UP000095081">
    <property type="component" value="Unassembled WGS sequence"/>
</dbReference>
<dbReference type="SUPFAM" id="SSF52058">
    <property type="entry name" value="L domain-like"/>
    <property type="match status" value="1"/>
</dbReference>
<dbReference type="EMBL" id="MAUE01000017">
    <property type="protein sequence ID" value="OCW27095.1"/>
    <property type="molecule type" value="Genomic_DNA"/>
</dbReference>
<keyword evidence="13 14" id="KW-1035">Host cytoplasm</keyword>
<dbReference type="PROSITE" id="PS52053">
    <property type="entry name" value="NEL"/>
    <property type="match status" value="1"/>
</dbReference>
<evidence type="ECO:0000313" key="18">
    <source>
        <dbReference type="Proteomes" id="UP000095081"/>
    </source>
</evidence>
<dbReference type="InterPro" id="IPR029487">
    <property type="entry name" value="NEL_dom"/>
</dbReference>
<evidence type="ECO:0000256" key="5">
    <source>
        <dbReference type="ARBA" id="ARBA00012483"/>
    </source>
</evidence>
<dbReference type="EC" id="2.3.2.27" evidence="5"/>
<evidence type="ECO:0000256" key="10">
    <source>
        <dbReference type="ARBA" id="ARBA00022786"/>
    </source>
</evidence>
<feature type="domain" description="NEL" evidence="15">
    <location>
        <begin position="1319"/>
        <end position="1611"/>
    </location>
</feature>
<evidence type="ECO:0000256" key="7">
    <source>
        <dbReference type="ARBA" id="ARBA00022614"/>
    </source>
</evidence>
<organism evidence="17 19">
    <name type="scientific">Pseudomonas aylmerensis</name>
    <dbReference type="NCBI Taxonomy" id="1869229"/>
    <lineage>
        <taxon>Bacteria</taxon>
        <taxon>Pseudomonadati</taxon>
        <taxon>Pseudomonadota</taxon>
        <taxon>Gammaproteobacteria</taxon>
        <taxon>Pseudomonadales</taxon>
        <taxon>Pseudomonadaceae</taxon>
        <taxon>Pseudomonas</taxon>
    </lineage>
</organism>
<keyword evidence="12" id="KW-0843">Virulence</keyword>
<comment type="caution">
    <text evidence="17">The sequence shown here is derived from an EMBL/GenBank/DDBJ whole genome shotgun (WGS) entry which is preliminary data.</text>
</comment>
<dbReference type="SMART" id="SM00369">
    <property type="entry name" value="LRR_TYP"/>
    <property type="match status" value="4"/>
</dbReference>
<dbReference type="InterPro" id="IPR051071">
    <property type="entry name" value="LRR-bact_E3_ubiq_ligases"/>
</dbReference>
<keyword evidence="10 14" id="KW-0833">Ubl conjugation pathway</keyword>
<dbReference type="OrthoDB" id="1467561at2"/>
<reference evidence="17 19" key="2">
    <citation type="submission" date="2018-03" db="EMBL/GenBank/DDBJ databases">
        <title>Diversity of bacteria associated with corn roots inoculated with woodland soils in Canada, and Description of Pseudomonas aylmerense sp. nov.</title>
        <authorList>
            <person name="Tambong J.T."/>
            <person name="Xu R."/>
            <person name="Tchagang C."/>
        </authorList>
    </citation>
    <scope>NUCLEOTIDE SEQUENCE [LARGE SCALE GENOMIC DNA]</scope>
    <source>
        <strain evidence="17 19">S1E44</strain>
    </source>
</reference>
<evidence type="ECO:0000256" key="8">
    <source>
        <dbReference type="ARBA" id="ARBA00022679"/>
    </source>
</evidence>
<evidence type="ECO:0000256" key="9">
    <source>
        <dbReference type="ARBA" id="ARBA00022737"/>
    </source>
</evidence>
<dbReference type="EMBL" id="PYWW01000011">
    <property type="protein sequence ID" value="PTC31573.1"/>
    <property type="molecule type" value="Genomic_DNA"/>
</dbReference>
<evidence type="ECO:0000259" key="15">
    <source>
        <dbReference type="PROSITE" id="PS52053"/>
    </source>
</evidence>
<keyword evidence="11 14" id="KW-0832">Ubl conjugation</keyword>
<evidence type="ECO:0000256" key="6">
    <source>
        <dbReference type="ARBA" id="ARBA00022525"/>
    </source>
</evidence>
<dbReference type="RefSeq" id="WP_065904295.1">
    <property type="nucleotide sequence ID" value="NZ_MAUE01000017.1"/>
</dbReference>
<dbReference type="GO" id="GO:0061630">
    <property type="term" value="F:ubiquitin protein ligase activity"/>
    <property type="evidence" value="ECO:0007669"/>
    <property type="project" value="UniProtKB-EC"/>
</dbReference>
<evidence type="ECO:0000256" key="12">
    <source>
        <dbReference type="ARBA" id="ARBA00023026"/>
    </source>
</evidence>
<keyword evidence="6 14" id="KW-0964">Secreted</keyword>